<feature type="signal peptide" evidence="14">
    <location>
        <begin position="1"/>
        <end position="17"/>
    </location>
</feature>
<evidence type="ECO:0000256" key="14">
    <source>
        <dbReference type="SAM" id="SignalP"/>
    </source>
</evidence>
<keyword evidence="11" id="KW-0472">Membrane</keyword>
<dbReference type="InterPro" id="IPR001128">
    <property type="entry name" value="Cyt_P450"/>
</dbReference>
<evidence type="ECO:0000256" key="1">
    <source>
        <dbReference type="ARBA" id="ARBA00001971"/>
    </source>
</evidence>
<evidence type="ECO:0000256" key="9">
    <source>
        <dbReference type="ARBA" id="ARBA00023004"/>
    </source>
</evidence>
<evidence type="ECO:0000313" key="15">
    <source>
        <dbReference type="EMBL" id="KAA8908960.1"/>
    </source>
</evidence>
<comment type="similarity">
    <text evidence="3 13">Belongs to the cytochrome P450 family.</text>
</comment>
<keyword evidence="8 13" id="KW-0560">Oxidoreductase</keyword>
<dbReference type="PANTHER" id="PTHR46206:SF5">
    <property type="entry name" value="P450, PUTATIVE (EUROFUNG)-RELATED"/>
    <property type="match status" value="1"/>
</dbReference>
<dbReference type="AlphaFoldDB" id="A0A5J5EZR7"/>
<evidence type="ECO:0000256" key="7">
    <source>
        <dbReference type="ARBA" id="ARBA00022989"/>
    </source>
</evidence>
<proteinExistence type="inferred from homology"/>
<dbReference type="InterPro" id="IPR002403">
    <property type="entry name" value="Cyt_P450_E_grp-IV"/>
</dbReference>
<dbReference type="GO" id="GO:0020037">
    <property type="term" value="F:heme binding"/>
    <property type="evidence" value="ECO:0007669"/>
    <property type="project" value="InterPro"/>
</dbReference>
<organism evidence="15 16">
    <name type="scientific">Sphaerosporella brunnea</name>
    <dbReference type="NCBI Taxonomy" id="1250544"/>
    <lineage>
        <taxon>Eukaryota</taxon>
        <taxon>Fungi</taxon>
        <taxon>Dikarya</taxon>
        <taxon>Ascomycota</taxon>
        <taxon>Pezizomycotina</taxon>
        <taxon>Pezizomycetes</taxon>
        <taxon>Pezizales</taxon>
        <taxon>Pyronemataceae</taxon>
        <taxon>Sphaerosporella</taxon>
    </lineage>
</organism>
<evidence type="ECO:0000256" key="5">
    <source>
        <dbReference type="ARBA" id="ARBA00022692"/>
    </source>
</evidence>
<dbReference type="Proteomes" id="UP000326924">
    <property type="component" value="Unassembled WGS sequence"/>
</dbReference>
<dbReference type="Pfam" id="PF00067">
    <property type="entry name" value="p450"/>
    <property type="match status" value="1"/>
</dbReference>
<evidence type="ECO:0000256" key="11">
    <source>
        <dbReference type="ARBA" id="ARBA00023136"/>
    </source>
</evidence>
<dbReference type="GO" id="GO:0016020">
    <property type="term" value="C:membrane"/>
    <property type="evidence" value="ECO:0007669"/>
    <property type="project" value="UniProtKB-SubCell"/>
</dbReference>
<dbReference type="SUPFAM" id="SSF48264">
    <property type="entry name" value="Cytochrome P450"/>
    <property type="match status" value="1"/>
</dbReference>
<evidence type="ECO:0000256" key="6">
    <source>
        <dbReference type="ARBA" id="ARBA00022723"/>
    </source>
</evidence>
<comment type="caution">
    <text evidence="15">The sequence shown here is derived from an EMBL/GenBank/DDBJ whole genome shotgun (WGS) entry which is preliminary data.</text>
</comment>
<keyword evidence="9 12" id="KW-0408">Iron</keyword>
<dbReference type="InterPro" id="IPR036396">
    <property type="entry name" value="Cyt_P450_sf"/>
</dbReference>
<evidence type="ECO:0000313" key="16">
    <source>
        <dbReference type="Proteomes" id="UP000326924"/>
    </source>
</evidence>
<dbReference type="PRINTS" id="PR00385">
    <property type="entry name" value="P450"/>
</dbReference>
<comment type="cofactor">
    <cofactor evidence="1 12">
        <name>heme</name>
        <dbReference type="ChEBI" id="CHEBI:30413"/>
    </cofactor>
</comment>
<keyword evidence="5" id="KW-0812">Transmembrane</keyword>
<comment type="subcellular location">
    <subcellularLocation>
        <location evidence="2">Membrane</location>
    </subcellularLocation>
</comment>
<dbReference type="GO" id="GO:0005506">
    <property type="term" value="F:iron ion binding"/>
    <property type="evidence" value="ECO:0007669"/>
    <property type="project" value="InterPro"/>
</dbReference>
<feature type="chain" id="PRO_5023880698" evidence="14">
    <location>
        <begin position="18"/>
        <end position="502"/>
    </location>
</feature>
<evidence type="ECO:0000256" key="10">
    <source>
        <dbReference type="ARBA" id="ARBA00023033"/>
    </source>
</evidence>
<dbReference type="GO" id="GO:0004497">
    <property type="term" value="F:monooxygenase activity"/>
    <property type="evidence" value="ECO:0007669"/>
    <property type="project" value="UniProtKB-KW"/>
</dbReference>
<keyword evidence="6 12" id="KW-0479">Metal-binding</keyword>
<dbReference type="PRINTS" id="PR00465">
    <property type="entry name" value="EP450IV"/>
</dbReference>
<dbReference type="InParanoid" id="A0A5J5EZR7"/>
<evidence type="ECO:0000256" key="2">
    <source>
        <dbReference type="ARBA" id="ARBA00004370"/>
    </source>
</evidence>
<keyword evidence="14" id="KW-0732">Signal</keyword>
<gene>
    <name evidence="15" type="ORF">FN846DRAFT_944239</name>
</gene>
<accession>A0A5J5EZR7</accession>
<dbReference type="PANTHER" id="PTHR46206">
    <property type="entry name" value="CYTOCHROME P450"/>
    <property type="match status" value="1"/>
</dbReference>
<evidence type="ECO:0000256" key="8">
    <source>
        <dbReference type="ARBA" id="ARBA00023002"/>
    </source>
</evidence>
<dbReference type="EMBL" id="VXIS01000063">
    <property type="protein sequence ID" value="KAA8908960.1"/>
    <property type="molecule type" value="Genomic_DNA"/>
</dbReference>
<keyword evidence="16" id="KW-1185">Reference proteome</keyword>
<sequence length="502" mass="55513">MTALLLLLLGLATTAISSYLLYTPSRKRTSNAPHLPAGLRQKLQHLGGMQAYLYAGYRRHRQGAFQYRTLFGRQEVVVCSSALIRELGEAANESMSFSAWTQKTLQLDYLFPGWNGGGGGGVAVAVNIPSFSMRVTHRWIRRTLVKELAASFAGLWRDVVAGFGPGRLELAGEIPPVYALARKCLIPAIARYSVPAPLCEDAQFLATLDELVYQIGTAGVVVGLFPEALKPWVVRYALSIQKSKQVVWEKLGRLAEEITPSSDATDHFSFGLGLIQRSNQDNWTVDQLISNTCIQLFAAFHTTATTLTMVLLELAVRPEYQHILREEAAGISPTLDAMDSLWKLDSFIRETRRFRPHVEIILRRLVIKETTLSDGTVLTSGLNVAAAYGPRERDPRYYSAPDEFDGLRFYKLRMAALEGGASGGGGGFMATSTDGTEYLGFGAGKHECPGRFFAVATIKAVVVHLLSQYELLPGSEPMQMTMRFEEQQLPSNKDRVIFKPLR</sequence>
<name>A0A5J5EZR7_9PEZI</name>
<keyword evidence="7" id="KW-1133">Transmembrane helix</keyword>
<keyword evidence="10 13" id="KW-0503">Monooxygenase</keyword>
<dbReference type="Gene3D" id="1.10.630.10">
    <property type="entry name" value="Cytochrome P450"/>
    <property type="match status" value="1"/>
</dbReference>
<protein>
    <submittedName>
        <fullName evidence="15">Cytochrome P450</fullName>
    </submittedName>
</protein>
<feature type="binding site" description="axial binding residue" evidence="12">
    <location>
        <position position="448"/>
    </location>
    <ligand>
        <name>heme</name>
        <dbReference type="ChEBI" id="CHEBI:30413"/>
    </ligand>
    <ligandPart>
        <name>Fe</name>
        <dbReference type="ChEBI" id="CHEBI:18248"/>
    </ligandPart>
</feature>
<dbReference type="GO" id="GO:0016705">
    <property type="term" value="F:oxidoreductase activity, acting on paired donors, with incorporation or reduction of molecular oxygen"/>
    <property type="evidence" value="ECO:0007669"/>
    <property type="project" value="InterPro"/>
</dbReference>
<dbReference type="InterPro" id="IPR017972">
    <property type="entry name" value="Cyt_P450_CS"/>
</dbReference>
<dbReference type="CDD" id="cd11041">
    <property type="entry name" value="CYP503A1-like"/>
    <property type="match status" value="1"/>
</dbReference>
<reference evidence="15 16" key="1">
    <citation type="submission" date="2019-09" db="EMBL/GenBank/DDBJ databases">
        <title>Draft genome of the ectomycorrhizal ascomycete Sphaerosporella brunnea.</title>
        <authorList>
            <consortium name="DOE Joint Genome Institute"/>
            <person name="Benucci G.M."/>
            <person name="Marozzi G."/>
            <person name="Antonielli L."/>
            <person name="Sanchez S."/>
            <person name="Marco P."/>
            <person name="Wang X."/>
            <person name="Falini L.B."/>
            <person name="Barry K."/>
            <person name="Haridas S."/>
            <person name="Lipzen A."/>
            <person name="Labutti K."/>
            <person name="Grigoriev I.V."/>
            <person name="Murat C."/>
            <person name="Martin F."/>
            <person name="Albertini E."/>
            <person name="Donnini D."/>
            <person name="Bonito G."/>
        </authorList>
    </citation>
    <scope>NUCLEOTIDE SEQUENCE [LARGE SCALE GENOMIC DNA]</scope>
    <source>
        <strain evidence="15 16">Sb_GMNB300</strain>
    </source>
</reference>
<evidence type="ECO:0000256" key="4">
    <source>
        <dbReference type="ARBA" id="ARBA00022617"/>
    </source>
</evidence>
<keyword evidence="4 12" id="KW-0349">Heme</keyword>
<evidence type="ECO:0000256" key="3">
    <source>
        <dbReference type="ARBA" id="ARBA00010617"/>
    </source>
</evidence>
<evidence type="ECO:0000256" key="13">
    <source>
        <dbReference type="RuleBase" id="RU000461"/>
    </source>
</evidence>
<dbReference type="PROSITE" id="PS00086">
    <property type="entry name" value="CYTOCHROME_P450"/>
    <property type="match status" value="1"/>
</dbReference>
<dbReference type="OrthoDB" id="1844152at2759"/>
<evidence type="ECO:0000256" key="12">
    <source>
        <dbReference type="PIRSR" id="PIRSR602403-1"/>
    </source>
</evidence>